<dbReference type="EMBL" id="MT143824">
    <property type="protein sequence ID" value="QJB03090.1"/>
    <property type="molecule type" value="Genomic_DNA"/>
</dbReference>
<proteinExistence type="predicted"/>
<reference evidence="1" key="1">
    <citation type="submission" date="2020-03" db="EMBL/GenBank/DDBJ databases">
        <title>The deep terrestrial virosphere.</title>
        <authorList>
            <person name="Holmfeldt K."/>
            <person name="Nilsson E."/>
            <person name="Simone D."/>
            <person name="Lopez-Fernandez M."/>
            <person name="Wu X."/>
            <person name="de Brujin I."/>
            <person name="Lundin D."/>
            <person name="Andersson A."/>
            <person name="Bertilsson S."/>
            <person name="Dopson M."/>
        </authorList>
    </citation>
    <scope>NUCLEOTIDE SEQUENCE</scope>
    <source>
        <strain evidence="1">MM171B00902</strain>
    </source>
</reference>
<accession>A0A6M3MA28</accession>
<organism evidence="1">
    <name type="scientific">viral metagenome</name>
    <dbReference type="NCBI Taxonomy" id="1070528"/>
    <lineage>
        <taxon>unclassified sequences</taxon>
        <taxon>metagenomes</taxon>
        <taxon>organismal metagenomes</taxon>
    </lineage>
</organism>
<evidence type="ECO:0000313" key="1">
    <source>
        <dbReference type="EMBL" id="QJB03090.1"/>
    </source>
</evidence>
<dbReference type="AlphaFoldDB" id="A0A6M3MA28"/>
<sequence>MYSISSLQSGLTGLVGCRDTKTTDIPAIDSSQTASSSGQYWDDFHPLLDTENLFYCAPNFEAEAYAAWSNVITYSSGHRVIYSGVAWQSKADANLNHTPAVGTWWKTVFSTWVGERINSSIANLFNRLAVEKKLNFSTKSIFDNLQLFTGPGRLQDTITNSGRMVGLRIHPKMINNIRVILDKIGVQFSDVQAGFNIYLYHSSRKEAVASMEITTTVAYRFEWKTLTVGEFDLDFVNFADDIDSGGYWYIAYFEDDIKGSSINKKYDFEYGPCSSCANTQDEYRIYNLWNRYVDIEPFYVSASDLDGANLPDIDNMAFTPTTNYGLNLSMTVKPDVTELVLLQKDQITYPLGIQFAYDMISWMLFNPPVRVNPNAVNTRMTTQQLYYERDGDANTDGFKQKLSRAISALAEDLSKLSTALPDNKPSRVSYGAI</sequence>
<name>A0A6M3MA28_9ZZZZ</name>
<gene>
    <name evidence="1" type="ORF">MM171B00902_0008</name>
</gene>
<protein>
    <submittedName>
        <fullName evidence="1">Uncharacterized protein</fullName>
    </submittedName>
</protein>